<dbReference type="Pfam" id="PF09661">
    <property type="entry name" value="DUF2398"/>
    <property type="match status" value="1"/>
</dbReference>
<keyword evidence="2" id="KW-1185">Reference proteome</keyword>
<accession>A0ABW3LDY8</accession>
<protein>
    <submittedName>
        <fullName evidence="1">TIGR02678 family protein</fullName>
    </submittedName>
</protein>
<reference evidence="2" key="1">
    <citation type="journal article" date="2019" name="Int. J. Syst. Evol. Microbiol.">
        <title>The Global Catalogue of Microorganisms (GCM) 10K type strain sequencing project: providing services to taxonomists for standard genome sequencing and annotation.</title>
        <authorList>
            <consortium name="The Broad Institute Genomics Platform"/>
            <consortium name="The Broad Institute Genome Sequencing Center for Infectious Disease"/>
            <person name="Wu L."/>
            <person name="Ma J."/>
        </authorList>
    </citation>
    <scope>NUCLEOTIDE SEQUENCE [LARGE SCALE GENOMIC DNA]</scope>
    <source>
        <strain evidence="2">CCUG 56756</strain>
    </source>
</reference>
<dbReference type="RefSeq" id="WP_144839548.1">
    <property type="nucleotide sequence ID" value="NZ_JBHTKI010000023.1"/>
</dbReference>
<gene>
    <name evidence="1" type="ORF">ACFQ1X_15120</name>
</gene>
<dbReference type="EMBL" id="JBHTKI010000023">
    <property type="protein sequence ID" value="MFD1032769.1"/>
    <property type="molecule type" value="Genomic_DNA"/>
</dbReference>
<evidence type="ECO:0000313" key="1">
    <source>
        <dbReference type="EMBL" id="MFD1032769.1"/>
    </source>
</evidence>
<proteinExistence type="predicted"/>
<dbReference type="NCBIfam" id="TIGR02678">
    <property type="entry name" value="TIGR02678 family protein"/>
    <property type="match status" value="1"/>
</dbReference>
<sequence length="390" mass="46688">MIEREERFDELTEEALAILFEQFWVLRADEPQVYKLIREREHKLKRYISDKFGFDLIIHQHFIKLEKIPVEPKPWMGMQSFSEPMDYAIFCCALAFTEQRSVDEQFLLSDLIESVQEMYRGEFPLDWTNYQHRRSLVRALKEVVRLKLIKTIDGSLELFQSNEDEEVLYEVAIYGRYFMRSFVDELYRFHSMEELLESDWERHSDDLRRKRVYRKLMFSPVVHRESAQDPDFAYIRNFRNRLREDLEEHTPFRLEVFKNAAFLTLAERKKRYTLLPDQRGISDAALHTMAHIRGRDDLHVTELGTIRLPRSSFESLIAEVKQIYGRGWSKQHREESAGETAKKILELWRDWEVAEEEPDSGMIVLKSGAARMTGHYPKDYLKEKSEQLEK</sequence>
<name>A0ABW3LDY8_9BACL</name>
<dbReference type="InterPro" id="IPR013494">
    <property type="entry name" value="CHP02678"/>
</dbReference>
<evidence type="ECO:0000313" key="2">
    <source>
        <dbReference type="Proteomes" id="UP001597109"/>
    </source>
</evidence>
<dbReference type="Proteomes" id="UP001597109">
    <property type="component" value="Unassembled WGS sequence"/>
</dbReference>
<comment type="caution">
    <text evidence="1">The sequence shown here is derived from an EMBL/GenBank/DDBJ whole genome shotgun (WGS) entry which is preliminary data.</text>
</comment>
<organism evidence="1 2">
    <name type="scientific">Metaplanococcus flavidus</name>
    <dbReference type="NCBI Taxonomy" id="569883"/>
    <lineage>
        <taxon>Bacteria</taxon>
        <taxon>Bacillati</taxon>
        <taxon>Bacillota</taxon>
        <taxon>Bacilli</taxon>
        <taxon>Bacillales</taxon>
        <taxon>Caryophanaceae</taxon>
        <taxon>Metaplanococcus</taxon>
    </lineage>
</organism>